<reference evidence="2" key="1">
    <citation type="submission" date="2025-08" db="UniProtKB">
        <authorList>
            <consortium name="RefSeq"/>
        </authorList>
    </citation>
    <scope>IDENTIFICATION</scope>
</reference>
<dbReference type="InterPro" id="IPR046849">
    <property type="entry name" value="E2_motif"/>
</dbReference>
<dbReference type="FunFam" id="1.25.40.10:FF:000344">
    <property type="entry name" value="Pentatricopeptide repeat-containing protein"/>
    <property type="match status" value="1"/>
</dbReference>
<dbReference type="FunFam" id="1.25.40.10:FF:000031">
    <property type="entry name" value="Pentatricopeptide repeat-containing protein mitochondrial"/>
    <property type="match status" value="1"/>
</dbReference>
<gene>
    <name evidence="2" type="primary">LOC104609966</name>
</gene>
<dbReference type="KEGG" id="nnu:104609966"/>
<dbReference type="InterPro" id="IPR032867">
    <property type="entry name" value="DYW_dom"/>
</dbReference>
<dbReference type="NCBIfam" id="TIGR00756">
    <property type="entry name" value="PPR"/>
    <property type="match status" value="4"/>
</dbReference>
<dbReference type="GO" id="GO:0009451">
    <property type="term" value="P:RNA modification"/>
    <property type="evidence" value="ECO:0007669"/>
    <property type="project" value="InterPro"/>
</dbReference>
<dbReference type="FunFam" id="1.25.40.10:FF:000366">
    <property type="entry name" value="Pentatricopeptide (PPR) repeat-containing protein"/>
    <property type="match status" value="1"/>
</dbReference>
<dbReference type="PROSITE" id="PS51375">
    <property type="entry name" value="PPR"/>
    <property type="match status" value="4"/>
</dbReference>
<proteinExistence type="predicted"/>
<dbReference type="OrthoDB" id="727945at2759"/>
<sequence>MRSGAEVGPHEEDCLHTRLNAEIMILRSPSISPYFVPQLKFLASTLQFYSLHTHKSNPSPLFTKPAFTSLINCCSTQPNQLKQIHALLLTAGLSIKNSLITQILSSLTLLGDMTYARQIFDEMHKPRAFLWNTLIKGYVKNNLPVEAIAVYQKMHCLGARPDQYTFPFVLKACAEIDDFWAGAEVHALVVKFGIDFDAIVRTELMLLYAKVGELGSADYLFRSMSERDLVSWNALIAAYVQIGNAGKALRLFREMGPAGVKPDSVTVVSVLGACAQLGCLGIGKQIDQFVVDEGLERNIFVNNARLDMYAKCGNMDLASSLFNEMQERNIISWSTMIGGYAINGDFEKALHLFSLMQHERVKPNHVTFLGVLSACSHAGLVSEGKNYFNYMVESSDSNIHPRLEHYACMVDLLGRSGHLEEAYGFIKSMPVEPDSGVWGALLGACSTHNNIELGQLVADVLFDLAPETASYYVLLSNIYAAAGRWDDVKKVRQKMRGKSIKKVAGYSSVESNGEIHVFYGGDKSHPLSTSIYEVLAEITKKMSSIGYMPNTSAVLHDVQVEEKEATLSTHSEKLAIAFGLISVRSESPIRVMKNLRICDDCHTFSKLVSSITKREIIMRDKNRFHHFKDGLCSCKDFW</sequence>
<protein>
    <submittedName>
        <fullName evidence="2">Pentatricopeptide repeat-containing protein At2g01510, mitochondrial</fullName>
    </submittedName>
</protein>
<dbReference type="PANTHER" id="PTHR47926:SF347">
    <property type="entry name" value="PENTATRICOPEPTIDE REPEAT-CONTAINING PROTEIN"/>
    <property type="match status" value="1"/>
</dbReference>
<dbReference type="InterPro" id="IPR011990">
    <property type="entry name" value="TPR-like_helical_dom_sf"/>
</dbReference>
<dbReference type="RefSeq" id="XP_010274720.1">
    <property type="nucleotide sequence ID" value="XM_010276418.2"/>
</dbReference>
<dbReference type="InterPro" id="IPR046960">
    <property type="entry name" value="PPR_At4g14850-like_plant"/>
</dbReference>
<dbReference type="Pfam" id="PF13041">
    <property type="entry name" value="PPR_2"/>
    <property type="match status" value="3"/>
</dbReference>
<dbReference type="Pfam" id="PF14432">
    <property type="entry name" value="DYW_deaminase"/>
    <property type="match status" value="1"/>
</dbReference>
<keyword evidence="1" id="KW-1185">Reference proteome</keyword>
<dbReference type="AlphaFoldDB" id="A0A1U8B5J9"/>
<dbReference type="Pfam" id="PF20430">
    <property type="entry name" value="Eplus_motif"/>
    <property type="match status" value="1"/>
</dbReference>
<dbReference type="FunCoup" id="A0A1U8B5J9">
    <property type="interactions" value="82"/>
</dbReference>
<accession>A0A1U8B5J9</accession>
<dbReference type="GO" id="GO:0003723">
    <property type="term" value="F:RNA binding"/>
    <property type="evidence" value="ECO:0007669"/>
    <property type="project" value="InterPro"/>
</dbReference>
<dbReference type="PANTHER" id="PTHR47926">
    <property type="entry name" value="PENTATRICOPEPTIDE REPEAT-CONTAINING PROTEIN"/>
    <property type="match status" value="1"/>
</dbReference>
<dbReference type="InterPro" id="IPR002885">
    <property type="entry name" value="PPR_rpt"/>
</dbReference>
<dbReference type="GeneID" id="104609966"/>
<dbReference type="Proteomes" id="UP000189703">
    <property type="component" value="Unplaced"/>
</dbReference>
<dbReference type="OMA" id="ENARLDM"/>
<dbReference type="GO" id="GO:0008270">
    <property type="term" value="F:zinc ion binding"/>
    <property type="evidence" value="ECO:0007669"/>
    <property type="project" value="InterPro"/>
</dbReference>
<dbReference type="Pfam" id="PF20431">
    <property type="entry name" value="E_motif"/>
    <property type="match status" value="1"/>
</dbReference>
<dbReference type="Pfam" id="PF01535">
    <property type="entry name" value="PPR"/>
    <property type="match status" value="1"/>
</dbReference>
<dbReference type="Gene3D" id="1.25.40.10">
    <property type="entry name" value="Tetratricopeptide repeat domain"/>
    <property type="match status" value="4"/>
</dbReference>
<organism evidence="1 2">
    <name type="scientific">Nelumbo nucifera</name>
    <name type="common">Sacred lotus</name>
    <dbReference type="NCBI Taxonomy" id="4432"/>
    <lineage>
        <taxon>Eukaryota</taxon>
        <taxon>Viridiplantae</taxon>
        <taxon>Streptophyta</taxon>
        <taxon>Embryophyta</taxon>
        <taxon>Tracheophyta</taxon>
        <taxon>Spermatophyta</taxon>
        <taxon>Magnoliopsida</taxon>
        <taxon>Proteales</taxon>
        <taxon>Nelumbonaceae</taxon>
        <taxon>Nelumbo</taxon>
    </lineage>
</organism>
<evidence type="ECO:0000313" key="1">
    <source>
        <dbReference type="Proteomes" id="UP000189703"/>
    </source>
</evidence>
<evidence type="ECO:0000313" key="2">
    <source>
        <dbReference type="RefSeq" id="XP_010274720.1"/>
    </source>
</evidence>
<dbReference type="eggNOG" id="KOG4197">
    <property type="taxonomic scope" value="Eukaryota"/>
</dbReference>
<dbReference type="InterPro" id="IPR046848">
    <property type="entry name" value="E_motif"/>
</dbReference>
<name>A0A1U8B5J9_NELNU</name>